<comment type="subcellular location">
    <subcellularLocation>
        <location evidence="1">Cell membrane</location>
        <topology evidence="1">Multi-pass membrane protein</topology>
    </subcellularLocation>
</comment>
<dbReference type="InterPro" id="IPR033480">
    <property type="entry name" value="sCache_2"/>
</dbReference>
<feature type="transmembrane region" description="Helical" evidence="8">
    <location>
        <begin position="207"/>
        <end position="227"/>
    </location>
</feature>
<dbReference type="STRING" id="273121.WS1916"/>
<reference evidence="10 11" key="1">
    <citation type="journal article" date="2003" name="Proc. Natl. Acad. Sci. U.S.A.">
        <title>Complete genome sequence and analysis of Wolinella succinogenes.</title>
        <authorList>
            <person name="Baar C."/>
            <person name="Eppinger M."/>
            <person name="Raddatz G."/>
            <person name="Simon JM."/>
            <person name="Lanz C."/>
            <person name="Klimmek O."/>
            <person name="Nandakumar R."/>
            <person name="Gross R."/>
            <person name="Rosinus A."/>
            <person name="Keller H."/>
            <person name="Jagtap P."/>
            <person name="Linke B."/>
            <person name="Meyer F."/>
            <person name="Lederer H."/>
            <person name="Schuster S.C."/>
        </authorList>
    </citation>
    <scope>NUCLEOTIDE SEQUENCE [LARGE SCALE GENOMIC DNA]</scope>
    <source>
        <strain evidence="11">ATCC 29543 / DSM 1740 / CCUG 13145 / JCM 31913 / LMG 7466 / NCTC 11488 / FDC 602W</strain>
    </source>
</reference>
<dbReference type="GO" id="GO:0007165">
    <property type="term" value="P:signal transduction"/>
    <property type="evidence" value="ECO:0007669"/>
    <property type="project" value="UniProtKB-KW"/>
</dbReference>
<dbReference type="InterPro" id="IPR004010">
    <property type="entry name" value="Double_Cache_2"/>
</dbReference>
<evidence type="ECO:0000256" key="7">
    <source>
        <dbReference type="PROSITE-ProRule" id="PRU00284"/>
    </source>
</evidence>
<keyword evidence="2" id="KW-1003">Cell membrane</keyword>
<dbReference type="Gene3D" id="3.30.450.20">
    <property type="entry name" value="PAS domain"/>
    <property type="match status" value="1"/>
</dbReference>
<dbReference type="RefSeq" id="WP_011139708.1">
    <property type="nucleotide sequence ID" value="NC_005090.1"/>
</dbReference>
<evidence type="ECO:0000313" key="10">
    <source>
        <dbReference type="EMBL" id="CAE10925.1"/>
    </source>
</evidence>
<keyword evidence="3 8" id="KW-0812">Transmembrane</keyword>
<gene>
    <name evidence="10" type="ordered locus">WS1916</name>
</gene>
<evidence type="ECO:0000259" key="9">
    <source>
        <dbReference type="PROSITE" id="PS50111"/>
    </source>
</evidence>
<dbReference type="eggNOG" id="COG4564">
    <property type="taxonomic scope" value="Bacteria"/>
</dbReference>
<dbReference type="AlphaFoldDB" id="Q7M830"/>
<evidence type="ECO:0000256" key="5">
    <source>
        <dbReference type="ARBA" id="ARBA00023136"/>
    </source>
</evidence>
<proteinExistence type="predicted"/>
<keyword evidence="6 7" id="KW-0807">Transducer</keyword>
<protein>
    <submittedName>
        <fullName evidence="10">METHYL ACCEPTING CHEMOTAXIS PROTEIN</fullName>
    </submittedName>
</protein>
<dbReference type="SMART" id="SM01049">
    <property type="entry name" value="Cache_2"/>
    <property type="match status" value="1"/>
</dbReference>
<dbReference type="PANTHER" id="PTHR32089:SF112">
    <property type="entry name" value="LYSOZYME-LIKE PROTEIN-RELATED"/>
    <property type="match status" value="1"/>
</dbReference>
<dbReference type="GO" id="GO:0005886">
    <property type="term" value="C:plasma membrane"/>
    <property type="evidence" value="ECO:0007669"/>
    <property type="project" value="UniProtKB-SubCell"/>
</dbReference>
<dbReference type="Proteomes" id="UP000000422">
    <property type="component" value="Chromosome"/>
</dbReference>
<feature type="transmembrane region" description="Helical" evidence="8">
    <location>
        <begin position="12"/>
        <end position="31"/>
    </location>
</feature>
<dbReference type="Pfam" id="PF00015">
    <property type="entry name" value="MCPsignal"/>
    <property type="match status" value="1"/>
</dbReference>
<dbReference type="EMBL" id="BX571662">
    <property type="protein sequence ID" value="CAE10925.1"/>
    <property type="molecule type" value="Genomic_DNA"/>
</dbReference>
<dbReference type="KEGG" id="wsu:WS1916"/>
<dbReference type="HOGENOM" id="CLU_000445_107_21_7"/>
<keyword evidence="11" id="KW-1185">Reference proteome</keyword>
<evidence type="ECO:0000256" key="8">
    <source>
        <dbReference type="SAM" id="Phobius"/>
    </source>
</evidence>
<sequence>MLKNISIKTRVYFFIPLILGMLAVLILALWFSLEKLKDRQNEDFGRYLEAQVKEKLKVSTEAKSKTLALALSSLEPSEQERLIHAATDAIRYEEDGSGYFFVFKGTTAISHPIAKSRNNTDWASVKDSQGVELIKDLYKAAQKGGGFVSYIWEKPGAGLQPKISYAAPIGDSGMWIGTGVYIDNIAKIQGEIGGRADHLAMQISKGVLGAVLASFLLLVLPLSIWVVRSVVAPLEATQKGLLGFFSFLNKESDSATLIDWESRDEFGGMCKIINQNIALISERLEQDKRQFEHINEVLQKAGEGNFSERIQAFSSTPELIKAMELLNGFLGTLERQIGPNLEEILRVLEGFSRLDFSLLLPSCSGRLEKMVNQLGEDVSLMLRESLSQAEQIMARALALKESMYQLSRSVNEQASSLKQTVASTEEIHETVGSVTDKTQEVAKQSEEIKSVITIIRDIADQTNLLALNAAIEAARAGEHGRGFAVVADEVRKLAERTQKSLSEINANVNVLVQSMNEISESINSQVQGITQINEAVGELEKVTEQNAQVAMSTDQIANEVEQVAKLSLESTRKKRFRIDSRG</sequence>
<organism evidence="11">
    <name type="scientific">Wolinella succinogenes (strain ATCC 29543 / DSM 1740 / CCUG 13145 / JCM 31913 / LMG 7466 / NCTC 11488 / FDC 602W)</name>
    <name type="common">Vibrio succinogenes</name>
    <dbReference type="NCBI Taxonomy" id="273121"/>
    <lineage>
        <taxon>Bacteria</taxon>
        <taxon>Pseudomonadati</taxon>
        <taxon>Campylobacterota</taxon>
        <taxon>Epsilonproteobacteria</taxon>
        <taxon>Campylobacterales</taxon>
        <taxon>Helicobacteraceae</taxon>
        <taxon>Wolinella</taxon>
    </lineage>
</organism>
<evidence type="ECO:0000256" key="2">
    <source>
        <dbReference type="ARBA" id="ARBA00022475"/>
    </source>
</evidence>
<keyword evidence="5 8" id="KW-0472">Membrane</keyword>
<dbReference type="PANTHER" id="PTHR32089">
    <property type="entry name" value="METHYL-ACCEPTING CHEMOTAXIS PROTEIN MCPB"/>
    <property type="match status" value="1"/>
</dbReference>
<dbReference type="Gene3D" id="1.10.287.950">
    <property type="entry name" value="Methyl-accepting chemotaxis protein"/>
    <property type="match status" value="1"/>
</dbReference>
<dbReference type="PROSITE" id="PS50111">
    <property type="entry name" value="CHEMOTAXIS_TRANSDUC_2"/>
    <property type="match status" value="1"/>
</dbReference>
<dbReference type="eggNOG" id="COG0840">
    <property type="taxonomic scope" value="Bacteria"/>
</dbReference>
<evidence type="ECO:0000256" key="3">
    <source>
        <dbReference type="ARBA" id="ARBA00022692"/>
    </source>
</evidence>
<dbReference type="SUPFAM" id="SSF58104">
    <property type="entry name" value="Methyl-accepting chemotaxis protein (MCP) signaling domain"/>
    <property type="match status" value="1"/>
</dbReference>
<keyword evidence="4 8" id="KW-1133">Transmembrane helix</keyword>
<evidence type="ECO:0000256" key="4">
    <source>
        <dbReference type="ARBA" id="ARBA00022989"/>
    </source>
</evidence>
<feature type="domain" description="Methyl-accepting transducer" evidence="9">
    <location>
        <begin position="382"/>
        <end position="571"/>
    </location>
</feature>
<dbReference type="Pfam" id="PF08269">
    <property type="entry name" value="dCache_2"/>
    <property type="match status" value="1"/>
</dbReference>
<evidence type="ECO:0000313" key="11">
    <source>
        <dbReference type="Proteomes" id="UP000000422"/>
    </source>
</evidence>
<dbReference type="SMART" id="SM00283">
    <property type="entry name" value="MA"/>
    <property type="match status" value="1"/>
</dbReference>
<evidence type="ECO:0000256" key="1">
    <source>
        <dbReference type="ARBA" id="ARBA00004651"/>
    </source>
</evidence>
<evidence type="ECO:0000256" key="6">
    <source>
        <dbReference type="ARBA" id="ARBA00023224"/>
    </source>
</evidence>
<accession>Q7M830</accession>
<dbReference type="InterPro" id="IPR004089">
    <property type="entry name" value="MCPsignal_dom"/>
</dbReference>
<name>Q7M830_WOLSU</name>